<dbReference type="OrthoDB" id="9803739at2"/>
<proteinExistence type="inferred from homology"/>
<dbReference type="InterPro" id="IPR004380">
    <property type="entry name" value="Asp_race"/>
</dbReference>
<comment type="similarity">
    <text evidence="1">Belongs to the aspartate/glutamate racemases family.</text>
</comment>
<dbReference type="PANTHER" id="PTHR21198">
    <property type="entry name" value="GLUTAMATE RACEMASE"/>
    <property type="match status" value="1"/>
</dbReference>
<dbReference type="SUPFAM" id="SSF53681">
    <property type="entry name" value="Aspartate/glutamate racemase"/>
    <property type="match status" value="2"/>
</dbReference>
<dbReference type="InterPro" id="IPR015942">
    <property type="entry name" value="Asp/Glu/hydantoin_racemase"/>
</dbReference>
<evidence type="ECO:0000313" key="4">
    <source>
        <dbReference type="Proteomes" id="UP000267019"/>
    </source>
</evidence>
<dbReference type="InterPro" id="IPR001920">
    <property type="entry name" value="Asp/Glu_race"/>
</dbReference>
<gene>
    <name evidence="3" type="ORF">C7438_0830</name>
</gene>
<dbReference type="PANTHER" id="PTHR21198:SF7">
    <property type="entry name" value="ASPARTATE-GLUTAMATE RACEMASE FAMILY"/>
    <property type="match status" value="1"/>
</dbReference>
<keyword evidence="2" id="KW-0413">Isomerase</keyword>
<dbReference type="RefSeq" id="WP_121444309.1">
    <property type="nucleotide sequence ID" value="NZ_RBIJ01000002.1"/>
</dbReference>
<keyword evidence="4" id="KW-1185">Reference proteome</keyword>
<dbReference type="EMBL" id="RBIJ01000002">
    <property type="protein sequence ID" value="RKQ85438.1"/>
    <property type="molecule type" value="Genomic_DNA"/>
</dbReference>
<dbReference type="AlphaFoldDB" id="A0A660L1E0"/>
<dbReference type="NCBIfam" id="TIGR00035">
    <property type="entry name" value="asp_race"/>
    <property type="match status" value="1"/>
</dbReference>
<dbReference type="Pfam" id="PF01177">
    <property type="entry name" value="Asp_Glu_race"/>
    <property type="match status" value="1"/>
</dbReference>
<name>A0A660L1E0_9BACL</name>
<evidence type="ECO:0000256" key="1">
    <source>
        <dbReference type="ARBA" id="ARBA00007847"/>
    </source>
</evidence>
<sequence>MKRIGLIGGMSWESTLVYYREIQEGVRARLGGLHSADLVLHSLDFAPIASLQHAGDWETLGKILASSAEILERAGATAVLLCTNTMHKVAPAIEAVVRIPLLHIADATEEKIREAGLRTVGLLGTRFTMEDDFYRRRLEERFGLEVLVPEKPDRDEVHRVIYEELVVGKITPASKQTYLEIVDRLIGRGAEGIIFGCTEIGLLLSADDLPVPAFDTTRIHAQAAVDWILG</sequence>
<dbReference type="Proteomes" id="UP000267019">
    <property type="component" value="Unassembled WGS sequence"/>
</dbReference>
<organism evidence="3 4">
    <name type="scientific">Brockia lithotrophica</name>
    <dbReference type="NCBI Taxonomy" id="933949"/>
    <lineage>
        <taxon>Bacteria</taxon>
        <taxon>Bacillati</taxon>
        <taxon>Bacillota</taxon>
        <taxon>Bacilli</taxon>
        <taxon>Bacillales</taxon>
        <taxon>Bacillales Family X. Incertae Sedis</taxon>
        <taxon>Brockia</taxon>
    </lineage>
</organism>
<comment type="caution">
    <text evidence="3">The sequence shown here is derived from an EMBL/GenBank/DDBJ whole genome shotgun (WGS) entry which is preliminary data.</text>
</comment>
<dbReference type="Gene3D" id="3.40.50.1860">
    <property type="match status" value="2"/>
</dbReference>
<protein>
    <submittedName>
        <fullName evidence="3">Aspartate racemase</fullName>
    </submittedName>
</protein>
<evidence type="ECO:0000313" key="3">
    <source>
        <dbReference type="EMBL" id="RKQ85438.1"/>
    </source>
</evidence>
<evidence type="ECO:0000256" key="2">
    <source>
        <dbReference type="ARBA" id="ARBA00023235"/>
    </source>
</evidence>
<accession>A0A660L1E0</accession>
<reference evidence="3 4" key="1">
    <citation type="submission" date="2018-10" db="EMBL/GenBank/DDBJ databases">
        <title>Genomic Encyclopedia of Type Strains, Phase IV (KMG-IV): sequencing the most valuable type-strain genomes for metagenomic binning, comparative biology and taxonomic classification.</title>
        <authorList>
            <person name="Goeker M."/>
        </authorList>
    </citation>
    <scope>NUCLEOTIDE SEQUENCE [LARGE SCALE GENOMIC DNA]</scope>
    <source>
        <strain evidence="3 4">DSM 22653</strain>
    </source>
</reference>
<dbReference type="GO" id="GO:0047661">
    <property type="term" value="F:amino-acid racemase activity"/>
    <property type="evidence" value="ECO:0007669"/>
    <property type="project" value="InterPro"/>
</dbReference>